<dbReference type="Pfam" id="PF01302">
    <property type="entry name" value="CAP_GLY"/>
    <property type="match status" value="3"/>
</dbReference>
<dbReference type="FunFam" id="2.30.30.190:FF:000007">
    <property type="entry name" value="Putative ubiquitin carboxyl-terminal hydrolase CYLD"/>
    <property type="match status" value="1"/>
</dbReference>
<accession>A0A8T1RZL8</accession>
<dbReference type="PANTHER" id="PTHR11830">
    <property type="entry name" value="40S RIBOSOMAL PROTEIN S3A"/>
    <property type="match status" value="1"/>
</dbReference>
<evidence type="ECO:0000256" key="10">
    <source>
        <dbReference type="ARBA" id="ARBA00022801"/>
    </source>
</evidence>
<sequence>LCLLPSLSELSFLSLSPSIPCAPARRGNPTTTDDIRTGMTGDRSHPPIAMRPHRFFILVQDLSGGGGRQVPQGSLLSQVGEPPSPDCHFWAKLLDTEAIVKVPAQAARELSKEHAGMLQAVTNGDERLGLFGQEGLLRRRGALRPGDRVRVQITSASGEKVRGVLRYRGPMGDSKEQAGVIFGVELVGSAAGKGFTDGSFRGQKFFSCRENCGVFVPVSRIEPDEGAECSPLIAPRGSRRVCTRLQLAEGDPLKSSPPLECGDRVVFKMGDSAPAGTVVFCAYLPKKEMAGVFVGICLDQPVGSWDGTFKGQLLCRFPSPEYGMLLPIAKVHKEKADEGPKALNDDPSLGLLDDPPSHSSIRYPPRPEWGSPHGSPSSLLTGGTEERGEGEEEEGEEKELASPLLEINSMVEVHDPPIYGVIRWIGEPPDVGETIAGLELEEPLPAGCTDGIYRGMRYFQCPPGKALFVKLRRCRPDARFGVPQPPENPVLRCNSLGRTLGAWEGRDGCRGGKGGGRWGTMPQGDGDRAGGVSPCRDGRGGIGIEIPLQVCPPSPRFQGLRQ</sequence>
<dbReference type="InterPro" id="IPR036859">
    <property type="entry name" value="CAP-Gly_dom_sf"/>
</dbReference>
<keyword evidence="10" id="KW-0378">Hydrolase</keyword>
<evidence type="ECO:0000256" key="5">
    <source>
        <dbReference type="ARBA" id="ARBA00012759"/>
    </source>
</evidence>
<feature type="compositionally biased region" description="Acidic residues" evidence="13">
    <location>
        <begin position="388"/>
        <end position="397"/>
    </location>
</feature>
<protein>
    <recommendedName>
        <fullName evidence="5">ubiquitinyl hydrolase 1</fullName>
        <ecNumber evidence="5">3.4.19.12</ecNumber>
    </recommendedName>
</protein>
<dbReference type="GO" id="GO:0048471">
    <property type="term" value="C:perinuclear region of cytoplasm"/>
    <property type="evidence" value="ECO:0007669"/>
    <property type="project" value="UniProtKB-SubCell"/>
</dbReference>
<evidence type="ECO:0000256" key="2">
    <source>
        <dbReference type="ARBA" id="ARBA00004300"/>
    </source>
</evidence>
<reference evidence="15 16" key="1">
    <citation type="journal article" date="2020" name="G3 (Bethesda)">
        <title>Draft Genome of the Common Snapping Turtle, Chelydra serpentina, a Model for Phenotypic Plasticity in Reptiles.</title>
        <authorList>
            <person name="Das D."/>
            <person name="Singh S.K."/>
            <person name="Bierstedt J."/>
            <person name="Erickson A."/>
            <person name="Galli G.L.J."/>
            <person name="Crossley D.A. 2nd"/>
            <person name="Rhen T."/>
        </authorList>
    </citation>
    <scope>NUCLEOTIDE SEQUENCE [LARGE SCALE GENOMIC DNA]</scope>
    <source>
        <strain evidence="15">KW</strain>
    </source>
</reference>
<dbReference type="Proteomes" id="UP000765507">
    <property type="component" value="Unassembled WGS sequence"/>
</dbReference>
<dbReference type="AlphaFoldDB" id="A0A8T1RZL8"/>
<evidence type="ECO:0000256" key="13">
    <source>
        <dbReference type="SAM" id="MobiDB-lite"/>
    </source>
</evidence>
<evidence type="ECO:0000256" key="6">
    <source>
        <dbReference type="ARBA" id="ARBA00022490"/>
    </source>
</evidence>
<keyword evidence="9" id="KW-0833">Ubl conjugation pathway</keyword>
<evidence type="ECO:0000256" key="3">
    <source>
        <dbReference type="ARBA" id="ARBA00004556"/>
    </source>
</evidence>
<keyword evidence="12" id="KW-0862">Zinc</keyword>
<dbReference type="InterPro" id="IPR000938">
    <property type="entry name" value="CAP-Gly_domain"/>
</dbReference>
<organism evidence="15 16">
    <name type="scientific">Chelydra serpentina</name>
    <name type="common">Snapping turtle</name>
    <name type="synonym">Testudo serpentina</name>
    <dbReference type="NCBI Taxonomy" id="8475"/>
    <lineage>
        <taxon>Eukaryota</taxon>
        <taxon>Metazoa</taxon>
        <taxon>Chordata</taxon>
        <taxon>Craniata</taxon>
        <taxon>Vertebrata</taxon>
        <taxon>Euteleostomi</taxon>
        <taxon>Archelosauria</taxon>
        <taxon>Testudinata</taxon>
        <taxon>Testudines</taxon>
        <taxon>Cryptodira</taxon>
        <taxon>Durocryptodira</taxon>
        <taxon>Americhelydia</taxon>
        <taxon>Chelydroidea</taxon>
        <taxon>Chelydridae</taxon>
        <taxon>Chelydra</taxon>
    </lineage>
</organism>
<dbReference type="GO" id="GO:0004843">
    <property type="term" value="F:cysteine-type deubiquitinase activity"/>
    <property type="evidence" value="ECO:0007669"/>
    <property type="project" value="UniProtKB-EC"/>
</dbReference>
<evidence type="ECO:0000256" key="7">
    <source>
        <dbReference type="ARBA" id="ARBA00022670"/>
    </source>
</evidence>
<dbReference type="GO" id="GO:0005813">
    <property type="term" value="C:centrosome"/>
    <property type="evidence" value="ECO:0007669"/>
    <property type="project" value="UniProtKB-SubCell"/>
</dbReference>
<proteinExistence type="inferred from homology"/>
<feature type="domain" description="CAP-Gly" evidence="14">
    <location>
        <begin position="426"/>
        <end position="470"/>
    </location>
</feature>
<evidence type="ECO:0000313" key="16">
    <source>
        <dbReference type="Proteomes" id="UP000765507"/>
    </source>
</evidence>
<keyword evidence="16" id="KW-1185">Reference proteome</keyword>
<comment type="subcellular location">
    <subcellularLocation>
        <location evidence="2">Cytoplasm</location>
        <location evidence="2">Cytoskeleton</location>
        <location evidence="2">Microtubule organizing center</location>
        <location evidence="2">Centrosome</location>
    </subcellularLocation>
    <subcellularLocation>
        <location evidence="3">Cytoplasm</location>
        <location evidence="3">Perinuclear region</location>
    </subcellularLocation>
</comment>
<feature type="compositionally biased region" description="Low complexity" evidence="13">
    <location>
        <begin position="345"/>
        <end position="360"/>
    </location>
</feature>
<evidence type="ECO:0000256" key="12">
    <source>
        <dbReference type="ARBA" id="ARBA00022833"/>
    </source>
</evidence>
<dbReference type="GO" id="GO:0006508">
    <property type="term" value="P:proteolysis"/>
    <property type="evidence" value="ECO:0007669"/>
    <property type="project" value="UniProtKB-KW"/>
</dbReference>
<dbReference type="GO" id="GO:0046872">
    <property type="term" value="F:metal ion binding"/>
    <property type="evidence" value="ECO:0007669"/>
    <property type="project" value="UniProtKB-KW"/>
</dbReference>
<feature type="non-terminal residue" evidence="15">
    <location>
        <position position="562"/>
    </location>
</feature>
<evidence type="ECO:0000256" key="8">
    <source>
        <dbReference type="ARBA" id="ARBA00022723"/>
    </source>
</evidence>
<evidence type="ECO:0000256" key="9">
    <source>
        <dbReference type="ARBA" id="ARBA00022786"/>
    </source>
</evidence>
<comment type="caution">
    <text evidence="15">The sequence shown here is derived from an EMBL/GenBank/DDBJ whole genome shotgun (WGS) entry which is preliminary data.</text>
</comment>
<keyword evidence="11" id="KW-0788">Thiol protease</keyword>
<evidence type="ECO:0000259" key="14">
    <source>
        <dbReference type="PROSITE" id="PS50245"/>
    </source>
</evidence>
<comment type="similarity">
    <text evidence="4">Belongs to the peptidase C19 family.</text>
</comment>
<feature type="region of interest" description="Disordered" evidence="13">
    <location>
        <begin position="23"/>
        <end position="46"/>
    </location>
</feature>
<dbReference type="EMBL" id="JAHGAV010001720">
    <property type="protein sequence ID" value="KAG6921774.1"/>
    <property type="molecule type" value="Genomic_DNA"/>
</dbReference>
<comment type="catalytic activity">
    <reaction evidence="1">
        <text>Thiol-dependent hydrolysis of ester, thioester, amide, peptide and isopeptide bonds formed by the C-terminal Gly of ubiquitin (a 76-residue protein attached to proteins as an intracellular targeting signal).</text>
        <dbReference type="EC" id="3.4.19.12"/>
    </reaction>
</comment>
<dbReference type="PROSITE" id="PS50245">
    <property type="entry name" value="CAP_GLY_2"/>
    <property type="match status" value="3"/>
</dbReference>
<gene>
    <name evidence="15" type="ORF">G0U57_005340</name>
</gene>
<feature type="domain" description="CAP-Gly" evidence="14">
    <location>
        <begin position="284"/>
        <end position="327"/>
    </location>
</feature>
<evidence type="ECO:0000313" key="15">
    <source>
        <dbReference type="EMBL" id="KAG6921774.1"/>
    </source>
</evidence>
<dbReference type="SUPFAM" id="SSF74924">
    <property type="entry name" value="Cap-Gly domain"/>
    <property type="match status" value="3"/>
</dbReference>
<name>A0A8T1RZL8_CHESE</name>
<evidence type="ECO:0000256" key="11">
    <source>
        <dbReference type="ARBA" id="ARBA00022807"/>
    </source>
</evidence>
<evidence type="ECO:0000256" key="4">
    <source>
        <dbReference type="ARBA" id="ARBA00009085"/>
    </source>
</evidence>
<keyword evidence="7" id="KW-0645">Protease</keyword>
<feature type="domain" description="CAP-Gly" evidence="14">
    <location>
        <begin position="172"/>
        <end position="217"/>
    </location>
</feature>
<dbReference type="FunFam" id="2.30.30.190:FF:000004">
    <property type="entry name" value="Putative ubiquitin carboxyl-terminal hydrolase CYLD"/>
    <property type="match status" value="1"/>
</dbReference>
<feature type="region of interest" description="Disordered" evidence="13">
    <location>
        <begin position="337"/>
        <end position="403"/>
    </location>
</feature>
<dbReference type="SMART" id="SM01052">
    <property type="entry name" value="CAP_GLY"/>
    <property type="match status" value="3"/>
</dbReference>
<evidence type="ECO:0000256" key="1">
    <source>
        <dbReference type="ARBA" id="ARBA00000707"/>
    </source>
</evidence>
<keyword evidence="6" id="KW-0963">Cytoplasm</keyword>
<dbReference type="EC" id="3.4.19.12" evidence="5"/>
<dbReference type="Gene3D" id="2.30.30.190">
    <property type="entry name" value="CAP Gly-rich-like domain"/>
    <property type="match status" value="3"/>
</dbReference>
<dbReference type="OrthoDB" id="6287070at2759"/>
<keyword evidence="8" id="KW-0479">Metal-binding</keyword>